<feature type="binding site" evidence="5">
    <location>
        <position position="201"/>
    </location>
    <ligand>
        <name>Mg(2+)</name>
        <dbReference type="ChEBI" id="CHEBI:18420"/>
    </ligand>
</feature>
<dbReference type="AlphaFoldDB" id="A0A0H5QFJ3"/>
<dbReference type="Gene3D" id="1.10.400.10">
    <property type="entry name" value="GI Alpha 1, domain 2-like"/>
    <property type="match status" value="1"/>
</dbReference>
<dbReference type="GO" id="GO:0005525">
    <property type="term" value="F:GTP binding"/>
    <property type="evidence" value="ECO:0007669"/>
    <property type="project" value="UniProtKB-KW"/>
</dbReference>
<dbReference type="EMBL" id="HACM01000366">
    <property type="protein sequence ID" value="CRZ00808.1"/>
    <property type="molecule type" value="Transcribed_RNA"/>
</dbReference>
<keyword evidence="2" id="KW-0547">Nucleotide-binding</keyword>
<evidence type="ECO:0000256" key="2">
    <source>
        <dbReference type="ARBA" id="ARBA00022741"/>
    </source>
</evidence>
<keyword evidence="3" id="KW-0342">GTP-binding</keyword>
<keyword evidence="5" id="KW-0460">Magnesium</keyword>
<dbReference type="PROSITE" id="PS51882">
    <property type="entry name" value="G_ALPHA"/>
    <property type="match status" value="1"/>
</dbReference>
<protein>
    <recommendedName>
        <fullName evidence="8">G domain-containing protein</fullName>
    </recommendedName>
</protein>
<dbReference type="InterPro" id="IPR011025">
    <property type="entry name" value="GproteinA_insert"/>
</dbReference>
<dbReference type="PANTHER" id="PTHR10218:SF302">
    <property type="entry name" value="GUANINE NUCLEOTIDE-BINDING PROTEIN ALPHA-5 SUBUNIT"/>
    <property type="match status" value="1"/>
</dbReference>
<dbReference type="GO" id="GO:0007188">
    <property type="term" value="P:adenylate cyclase-modulating G protein-coupled receptor signaling pathway"/>
    <property type="evidence" value="ECO:0007669"/>
    <property type="project" value="TreeGrafter"/>
</dbReference>
<feature type="binding site" evidence="5">
    <location>
        <position position="62"/>
    </location>
    <ligand>
        <name>Mg(2+)</name>
        <dbReference type="ChEBI" id="CHEBI:18420"/>
    </ligand>
</feature>
<keyword evidence="4" id="KW-0807">Transducer</keyword>
<organism evidence="7">
    <name type="scientific">Spongospora subterranea</name>
    <dbReference type="NCBI Taxonomy" id="70186"/>
    <lineage>
        <taxon>Eukaryota</taxon>
        <taxon>Sar</taxon>
        <taxon>Rhizaria</taxon>
        <taxon>Endomyxa</taxon>
        <taxon>Phytomyxea</taxon>
        <taxon>Plasmodiophorida</taxon>
        <taxon>Plasmodiophoridae</taxon>
        <taxon>Spongospora</taxon>
    </lineage>
</organism>
<dbReference type="PRINTS" id="PR00318">
    <property type="entry name" value="GPROTEINA"/>
</dbReference>
<dbReference type="GO" id="GO:0031683">
    <property type="term" value="F:G-protein beta/gamma-subunit complex binding"/>
    <property type="evidence" value="ECO:0007669"/>
    <property type="project" value="InterPro"/>
</dbReference>
<dbReference type="GO" id="GO:0005834">
    <property type="term" value="C:heterotrimeric G-protein complex"/>
    <property type="evidence" value="ECO:0007669"/>
    <property type="project" value="TreeGrafter"/>
</dbReference>
<dbReference type="SUPFAM" id="SSF52540">
    <property type="entry name" value="P-loop containing nucleoside triphosphate hydrolases"/>
    <property type="match status" value="1"/>
</dbReference>
<dbReference type="FunFam" id="3.40.50.300:FF:000720">
    <property type="entry name" value="Guanine nucleotide-binding protein G(k) subunit alpha"/>
    <property type="match status" value="1"/>
</dbReference>
<dbReference type="SUPFAM" id="SSF47895">
    <property type="entry name" value="Transducin (alpha subunit), insertion domain"/>
    <property type="match status" value="1"/>
</dbReference>
<dbReference type="GO" id="GO:0046872">
    <property type="term" value="F:metal ion binding"/>
    <property type="evidence" value="ECO:0007669"/>
    <property type="project" value="UniProtKB-KW"/>
</dbReference>
<evidence type="ECO:0000256" key="3">
    <source>
        <dbReference type="ARBA" id="ARBA00023134"/>
    </source>
</evidence>
<evidence type="ECO:0008006" key="8">
    <source>
        <dbReference type="Google" id="ProtNLM"/>
    </source>
</evidence>
<feature type="compositionally biased region" description="Polar residues" evidence="6">
    <location>
        <begin position="15"/>
        <end position="30"/>
    </location>
</feature>
<evidence type="ECO:0000313" key="7">
    <source>
        <dbReference type="EMBL" id="CRZ00808.1"/>
    </source>
</evidence>
<dbReference type="GO" id="GO:0001664">
    <property type="term" value="F:G protein-coupled receptor binding"/>
    <property type="evidence" value="ECO:0007669"/>
    <property type="project" value="TreeGrafter"/>
</dbReference>
<evidence type="ECO:0000256" key="6">
    <source>
        <dbReference type="SAM" id="MobiDB-lite"/>
    </source>
</evidence>
<feature type="region of interest" description="Disordered" evidence="6">
    <location>
        <begin position="15"/>
        <end position="48"/>
    </location>
</feature>
<dbReference type="InterPro" id="IPR001019">
    <property type="entry name" value="Gprotein_alpha_su"/>
</dbReference>
<evidence type="ECO:0000256" key="1">
    <source>
        <dbReference type="ARBA" id="ARBA00022723"/>
    </source>
</evidence>
<dbReference type="PANTHER" id="PTHR10218">
    <property type="entry name" value="GTP-BINDING PROTEIN ALPHA SUBUNIT"/>
    <property type="match status" value="1"/>
</dbReference>
<dbReference type="SMART" id="SM00275">
    <property type="entry name" value="G_alpha"/>
    <property type="match status" value="1"/>
</dbReference>
<dbReference type="GO" id="GO:0003924">
    <property type="term" value="F:GTPase activity"/>
    <property type="evidence" value="ECO:0007669"/>
    <property type="project" value="InterPro"/>
</dbReference>
<name>A0A0H5QFJ3_9EUKA</name>
<keyword evidence="1 5" id="KW-0479">Metal-binding</keyword>
<proteinExistence type="predicted"/>
<dbReference type="Gene3D" id="3.40.50.300">
    <property type="entry name" value="P-loop containing nucleotide triphosphate hydrolases"/>
    <property type="match status" value="1"/>
</dbReference>
<dbReference type="GO" id="GO:0005737">
    <property type="term" value="C:cytoplasm"/>
    <property type="evidence" value="ECO:0007669"/>
    <property type="project" value="TreeGrafter"/>
</dbReference>
<dbReference type="Pfam" id="PF00503">
    <property type="entry name" value="G-alpha"/>
    <property type="match status" value="1"/>
</dbReference>
<evidence type="ECO:0000256" key="4">
    <source>
        <dbReference type="ARBA" id="ARBA00023224"/>
    </source>
</evidence>
<reference evidence="7" key="1">
    <citation type="submission" date="2015-04" db="EMBL/GenBank/DDBJ databases">
        <title>The genome sequence of the plant pathogenic Rhizarian Plasmodiophora brassicae reveals insights in its biotrophic life cycle and the origin of chitin synthesis.</title>
        <authorList>
            <person name="Schwelm A."/>
            <person name="Fogelqvist J."/>
            <person name="Knaust A."/>
            <person name="Julke S."/>
            <person name="Lilja T."/>
            <person name="Dhandapani V."/>
            <person name="Bonilla-Rosso G."/>
            <person name="Karlsson M."/>
            <person name="Shevchenko A."/>
            <person name="Choi S.R."/>
            <person name="Kim H.G."/>
            <person name="Park J.Y."/>
            <person name="Lim Y.P."/>
            <person name="Ludwig-Muller J."/>
            <person name="Dixelius C."/>
        </authorList>
    </citation>
    <scope>NUCLEOTIDE SEQUENCE</scope>
    <source>
        <tissue evidence="7">Potato root galls</tissue>
    </source>
</reference>
<evidence type="ECO:0000256" key="5">
    <source>
        <dbReference type="PIRSR" id="PIRSR601019-2"/>
    </source>
</evidence>
<dbReference type="InterPro" id="IPR027417">
    <property type="entry name" value="P-loop_NTPase"/>
</dbReference>
<accession>A0A0H5QFJ3</accession>
<sequence>MPSLFCGALLTPTARSSSRFGDAGSVTTSSRRTHRKRDGQPRPSPSTTKRVLILGVGGAGKTTLFRQIQTRSWSNKDLQVIRSVIHGIIIIGIKALVEAAKELAITHPTLGTALPSDGNIARSAIYVMDTLRHDDVLSVKMGRHIARLWASPSIRNTYKLRSQIATSIPSSVAYFLDKVGSVTEVGYVPTSADYLHCTVRSSGITEANVEVAGKPIQFLDVGGRRAERKKWLPCFHNLGAIVFLASIGDFQESLEEDPTANRLLESLAVFEELVNCRNCIGVPVIVVFTKIDLLPQTMRKYSLTNLFPQFADDQNPSKAIAFLKSTFLSRVTRSGAEQVTVLTCSVLDRASASGTIRTIRDVIQHSSTLKIKL</sequence>